<dbReference type="AlphaFoldDB" id="A0AAV4TZN7"/>
<keyword evidence="2" id="KW-1185">Reference proteome</keyword>
<sequence length="154" mass="17829">MKRVQLLYLFCFATRREGIQLVYLTNGGLTAHEASPIAYLFKFCYTRRGYSTGVLDKWVRIFSPDQDPGLLLEKEYLPPDIKIVLNVVLEYSWKLLFHLLNATIVCPNLLPEDSQRMKRVQLLIYSCFTTPGEDIQLVYLTNEETEAAKLFKEG</sequence>
<reference evidence="1 2" key="1">
    <citation type="submission" date="2021-06" db="EMBL/GenBank/DDBJ databases">
        <title>Caerostris extrusa draft genome.</title>
        <authorList>
            <person name="Kono N."/>
            <person name="Arakawa K."/>
        </authorList>
    </citation>
    <scope>NUCLEOTIDE SEQUENCE [LARGE SCALE GENOMIC DNA]</scope>
</reference>
<organism evidence="1 2">
    <name type="scientific">Caerostris extrusa</name>
    <name type="common">Bark spider</name>
    <name type="synonym">Caerostris bankana</name>
    <dbReference type="NCBI Taxonomy" id="172846"/>
    <lineage>
        <taxon>Eukaryota</taxon>
        <taxon>Metazoa</taxon>
        <taxon>Ecdysozoa</taxon>
        <taxon>Arthropoda</taxon>
        <taxon>Chelicerata</taxon>
        <taxon>Arachnida</taxon>
        <taxon>Araneae</taxon>
        <taxon>Araneomorphae</taxon>
        <taxon>Entelegynae</taxon>
        <taxon>Araneoidea</taxon>
        <taxon>Araneidae</taxon>
        <taxon>Caerostris</taxon>
    </lineage>
</organism>
<accession>A0AAV4TZN7</accession>
<dbReference type="Proteomes" id="UP001054945">
    <property type="component" value="Unassembled WGS sequence"/>
</dbReference>
<evidence type="ECO:0000313" key="1">
    <source>
        <dbReference type="EMBL" id="GIY50877.1"/>
    </source>
</evidence>
<comment type="caution">
    <text evidence="1">The sequence shown here is derived from an EMBL/GenBank/DDBJ whole genome shotgun (WGS) entry which is preliminary data.</text>
</comment>
<name>A0AAV4TZN7_CAEEX</name>
<gene>
    <name evidence="1" type="ORF">CEXT_209341</name>
</gene>
<evidence type="ECO:0000313" key="2">
    <source>
        <dbReference type="Proteomes" id="UP001054945"/>
    </source>
</evidence>
<proteinExistence type="predicted"/>
<protein>
    <submittedName>
        <fullName evidence="1">Uncharacterized protein</fullName>
    </submittedName>
</protein>
<dbReference type="EMBL" id="BPLR01012038">
    <property type="protein sequence ID" value="GIY50877.1"/>
    <property type="molecule type" value="Genomic_DNA"/>
</dbReference>